<proteinExistence type="predicted"/>
<sequence length="219" mass="22867">MTASKRSFFICLVLAATSLINPAIAAEKPCVAIAPPKAQLGQGATGQDVSAPVQNMLISYLSGPMLEVVNLQSRLPAQLEAEAKQSGCSYMLSTDVEYKKKKSWGKALSIGAGVISSALPYAGVGGGVGTFVAATTAANVANTAANVQMQQESMEKLTAAQGTIRKGDSIALSYKLKSISNGKKVIGNDLQTKAEQDGQDLLIPMIEQTATEVFNKLTQ</sequence>
<keyword evidence="3" id="KW-1185">Reference proteome</keyword>
<feature type="chain" id="PRO_5043734448" description="TraT complement resistance protein" evidence="1">
    <location>
        <begin position="26"/>
        <end position="219"/>
    </location>
</feature>
<name>A0AAW8B0T1_9GAMM</name>
<dbReference type="AlphaFoldDB" id="A0AAW8B0T1"/>
<evidence type="ECO:0000313" key="3">
    <source>
        <dbReference type="Proteomes" id="UP001178354"/>
    </source>
</evidence>
<feature type="signal peptide" evidence="1">
    <location>
        <begin position="1"/>
        <end position="25"/>
    </location>
</feature>
<dbReference type="Proteomes" id="UP001178354">
    <property type="component" value="Unassembled WGS sequence"/>
</dbReference>
<comment type="caution">
    <text evidence="2">The sequence shown here is derived from an EMBL/GenBank/DDBJ whole genome shotgun (WGS) entry which is preliminary data.</text>
</comment>
<evidence type="ECO:0008006" key="4">
    <source>
        <dbReference type="Google" id="ProtNLM"/>
    </source>
</evidence>
<reference evidence="2" key="2">
    <citation type="submission" date="2023-08" db="EMBL/GenBank/DDBJ databases">
        <authorList>
            <person name="Luo J."/>
        </authorList>
    </citation>
    <scope>NUCLEOTIDE SEQUENCE</scope>
    <source>
        <strain evidence="2">DSM 25064</strain>
    </source>
</reference>
<dbReference type="RefSeq" id="WP_305169862.1">
    <property type="nucleotide sequence ID" value="NZ_JAUUUU010000002.1"/>
</dbReference>
<accession>A0AAW8B0T1</accession>
<dbReference type="EMBL" id="JAUUUU010000002">
    <property type="protein sequence ID" value="MDP1520296.1"/>
    <property type="molecule type" value="Genomic_DNA"/>
</dbReference>
<gene>
    <name evidence="2" type="ORF">Q8A57_04870</name>
</gene>
<keyword evidence="1" id="KW-0732">Signal</keyword>
<evidence type="ECO:0000256" key="1">
    <source>
        <dbReference type="SAM" id="SignalP"/>
    </source>
</evidence>
<evidence type="ECO:0000313" key="2">
    <source>
        <dbReference type="EMBL" id="MDP1520296.1"/>
    </source>
</evidence>
<organism evidence="2 3">
    <name type="scientific">Porticoccus litoralis</name>
    <dbReference type="NCBI Taxonomy" id="434086"/>
    <lineage>
        <taxon>Bacteria</taxon>
        <taxon>Pseudomonadati</taxon>
        <taxon>Pseudomonadota</taxon>
        <taxon>Gammaproteobacteria</taxon>
        <taxon>Cellvibrionales</taxon>
        <taxon>Porticoccaceae</taxon>
        <taxon>Porticoccus</taxon>
    </lineage>
</organism>
<protein>
    <recommendedName>
        <fullName evidence="4">TraT complement resistance protein</fullName>
    </recommendedName>
</protein>
<reference evidence="2" key="1">
    <citation type="journal article" date="2010" name="Int. J. Syst. Evol. Microbiol.">
        <title>Porticoccus litoralis gen. nov., sp. nov., a gammaproteobacterium isolated from the Yellow Sea.</title>
        <authorList>
            <person name="Oh H.M."/>
            <person name="Kim H."/>
            <person name="Kim K.M."/>
            <person name="Min G.S."/>
            <person name="Cho J.C."/>
        </authorList>
    </citation>
    <scope>NUCLEOTIDE SEQUENCE</scope>
    <source>
        <strain evidence="2">DSM 25064</strain>
    </source>
</reference>